<protein>
    <submittedName>
        <fullName evidence="3">3-oxoacyl-ACP reductase</fullName>
    </submittedName>
</protein>
<dbReference type="PANTHER" id="PTHR42879">
    <property type="entry name" value="3-OXOACYL-(ACYL-CARRIER-PROTEIN) REDUCTASE"/>
    <property type="match status" value="1"/>
</dbReference>
<dbReference type="InterPro" id="IPR050259">
    <property type="entry name" value="SDR"/>
</dbReference>
<dbReference type="OrthoDB" id="9806974at2"/>
<feature type="domain" description="Ketoreductase" evidence="2">
    <location>
        <begin position="9"/>
        <end position="188"/>
    </location>
</feature>
<dbReference type="InterPro" id="IPR057326">
    <property type="entry name" value="KR_dom"/>
</dbReference>
<reference evidence="3 4" key="1">
    <citation type="submission" date="2018-01" db="EMBL/GenBank/DDBJ databases">
        <title>Halomonas endophytica sp. nov., isolated from storage liquid in the stems of Populus euphratica.</title>
        <authorList>
            <person name="Chen C."/>
        </authorList>
    </citation>
    <scope>NUCLEOTIDE SEQUENCE [LARGE SCALE GENOMIC DNA]</scope>
    <source>
        <strain evidence="3 4">DSM 26881</strain>
    </source>
</reference>
<proteinExistence type="inferred from homology"/>
<keyword evidence="4" id="KW-1185">Reference proteome</keyword>
<dbReference type="PRINTS" id="PR00080">
    <property type="entry name" value="SDRFAMILY"/>
</dbReference>
<sequence length="247" mass="26402">MNHYDFQDQVAVITGGAKGIGMSIARRLAESGARVVIWDRHPTAPEETLGNERGHAVLEVDVGDYRSVQRALDSTLKIGGGVDVLVNSAGVVGPDCPLWEYPLDQWERVQRVNLDGTFYACRAVVPEMIRRGYGRVLNIASIAGKEGNANGSAYSAAKAAVIAMTKSLGKELAGHDIAVNCITPAAAKTDLMLEMSEDYIAAVLAKIPRGRFVTVEEIAALSAWLCSRENSFTTGAAFDISGGRATY</sequence>
<dbReference type="RefSeq" id="WP_102629512.1">
    <property type="nucleotide sequence ID" value="NZ_PDOH01000056.1"/>
</dbReference>
<organism evidence="3 4">
    <name type="scientific">Halomonas heilongjiangensis</name>
    <dbReference type="NCBI Taxonomy" id="1387883"/>
    <lineage>
        <taxon>Bacteria</taxon>
        <taxon>Pseudomonadati</taxon>
        <taxon>Pseudomonadota</taxon>
        <taxon>Gammaproteobacteria</taxon>
        <taxon>Oceanospirillales</taxon>
        <taxon>Halomonadaceae</taxon>
        <taxon>Halomonas</taxon>
    </lineage>
</organism>
<dbReference type="SMART" id="SM00822">
    <property type="entry name" value="PKS_KR"/>
    <property type="match status" value="1"/>
</dbReference>
<dbReference type="Gene3D" id="3.40.50.720">
    <property type="entry name" value="NAD(P)-binding Rossmann-like Domain"/>
    <property type="match status" value="1"/>
</dbReference>
<dbReference type="PRINTS" id="PR00081">
    <property type="entry name" value="GDHRDH"/>
</dbReference>
<dbReference type="EMBL" id="PNRE01000090">
    <property type="protein sequence ID" value="PMR67496.1"/>
    <property type="molecule type" value="Genomic_DNA"/>
</dbReference>
<dbReference type="PANTHER" id="PTHR42879:SF2">
    <property type="entry name" value="3-OXOACYL-[ACYL-CARRIER-PROTEIN] REDUCTASE FABG"/>
    <property type="match status" value="1"/>
</dbReference>
<dbReference type="FunFam" id="3.40.50.720:FF:000084">
    <property type="entry name" value="Short-chain dehydrogenase reductase"/>
    <property type="match status" value="1"/>
</dbReference>
<evidence type="ECO:0000313" key="4">
    <source>
        <dbReference type="Proteomes" id="UP000235346"/>
    </source>
</evidence>
<comment type="similarity">
    <text evidence="1">Belongs to the short-chain dehydrogenases/reductases (SDR) family.</text>
</comment>
<dbReference type="InterPro" id="IPR020904">
    <property type="entry name" value="Sc_DH/Rdtase_CS"/>
</dbReference>
<evidence type="ECO:0000259" key="2">
    <source>
        <dbReference type="SMART" id="SM00822"/>
    </source>
</evidence>
<dbReference type="AlphaFoldDB" id="A0A2N7TH40"/>
<dbReference type="GO" id="GO:0032787">
    <property type="term" value="P:monocarboxylic acid metabolic process"/>
    <property type="evidence" value="ECO:0007669"/>
    <property type="project" value="UniProtKB-ARBA"/>
</dbReference>
<dbReference type="Proteomes" id="UP000235346">
    <property type="component" value="Unassembled WGS sequence"/>
</dbReference>
<name>A0A2N7TH40_9GAMM</name>
<dbReference type="PROSITE" id="PS00061">
    <property type="entry name" value="ADH_SHORT"/>
    <property type="match status" value="1"/>
</dbReference>
<gene>
    <name evidence="3" type="ORF">C1H66_19380</name>
</gene>
<evidence type="ECO:0000313" key="3">
    <source>
        <dbReference type="EMBL" id="PMR67496.1"/>
    </source>
</evidence>
<dbReference type="SUPFAM" id="SSF51735">
    <property type="entry name" value="NAD(P)-binding Rossmann-fold domains"/>
    <property type="match status" value="1"/>
</dbReference>
<dbReference type="InterPro" id="IPR002347">
    <property type="entry name" value="SDR_fam"/>
</dbReference>
<dbReference type="InterPro" id="IPR036291">
    <property type="entry name" value="NAD(P)-bd_dom_sf"/>
</dbReference>
<comment type="caution">
    <text evidence="3">The sequence shown here is derived from an EMBL/GenBank/DDBJ whole genome shotgun (WGS) entry which is preliminary data.</text>
</comment>
<evidence type="ECO:0000256" key="1">
    <source>
        <dbReference type="ARBA" id="ARBA00006484"/>
    </source>
</evidence>
<dbReference type="Pfam" id="PF13561">
    <property type="entry name" value="adh_short_C2"/>
    <property type="match status" value="1"/>
</dbReference>
<accession>A0A2N7TH40</accession>